<feature type="binding site" evidence="9">
    <location>
        <position position="555"/>
    </location>
    <ligand>
        <name>NADP(+)</name>
        <dbReference type="ChEBI" id="CHEBI:58349"/>
    </ligand>
</feature>
<feature type="binding site" evidence="9">
    <location>
        <position position="161"/>
    </location>
    <ligand>
        <name>FMN</name>
        <dbReference type="ChEBI" id="CHEBI:58210"/>
    </ligand>
</feature>
<dbReference type="Gene3D" id="1.20.990.10">
    <property type="entry name" value="NADPH-cytochrome p450 Reductase, Chain A, domain 3"/>
    <property type="match status" value="1"/>
</dbReference>
<dbReference type="Pfam" id="PF00258">
    <property type="entry name" value="Flavodoxin_1"/>
    <property type="match status" value="1"/>
</dbReference>
<evidence type="ECO:0000256" key="3">
    <source>
        <dbReference type="ARBA" id="ARBA00022490"/>
    </source>
</evidence>
<dbReference type="GO" id="GO:0005739">
    <property type="term" value="C:mitochondrion"/>
    <property type="evidence" value="ECO:0007669"/>
    <property type="project" value="UniProtKB-SubCell"/>
</dbReference>
<dbReference type="SUPFAM" id="SSF52218">
    <property type="entry name" value="Flavoproteins"/>
    <property type="match status" value="1"/>
</dbReference>
<dbReference type="PANTHER" id="PTHR19384">
    <property type="entry name" value="NITRIC OXIDE SYNTHASE-RELATED"/>
    <property type="match status" value="1"/>
</dbReference>
<dbReference type="Pfam" id="PF00667">
    <property type="entry name" value="FAD_binding_1"/>
    <property type="match status" value="1"/>
</dbReference>
<dbReference type="Proteomes" id="UP000178912">
    <property type="component" value="Unassembled WGS sequence"/>
</dbReference>
<dbReference type="InterPro" id="IPR017927">
    <property type="entry name" value="FAD-bd_FR_type"/>
</dbReference>
<comment type="function">
    <text evidence="9">NADPH-dependent reductase which is a central component of the cytosolic iron-sulfur (Fe-S) protein assembly (CIA) machinery. Transfers electrons from NADPH via its FAD and FMN prosthetic groups to the [2Fe-2S] cluster of DRE2, another key component of the CIA machinery. In turn, this reduced cluster provides electrons for assembly of cytosolic iron-sulfur cluster proteins. Positively controls H(2)O(2)-induced cell death.</text>
</comment>
<dbReference type="GO" id="GO:0005829">
    <property type="term" value="C:cytosol"/>
    <property type="evidence" value="ECO:0007669"/>
    <property type="project" value="EnsemblFungi"/>
</dbReference>
<keyword evidence="13" id="KW-1185">Reference proteome</keyword>
<keyword evidence="7 9" id="KW-0521">NADP</keyword>
<feature type="binding site" evidence="9">
    <location>
        <position position="699"/>
    </location>
    <ligand>
        <name>FAD</name>
        <dbReference type="ChEBI" id="CHEBI:57692"/>
    </ligand>
</feature>
<evidence type="ECO:0000259" key="11">
    <source>
        <dbReference type="PROSITE" id="PS51384"/>
    </source>
</evidence>
<dbReference type="InterPro" id="IPR039261">
    <property type="entry name" value="FNR_nucleotide-bd"/>
</dbReference>
<feature type="binding site" evidence="9">
    <location>
        <begin position="88"/>
        <end position="91"/>
    </location>
    <ligand>
        <name>FMN</name>
        <dbReference type="ChEBI" id="CHEBI:58210"/>
    </ligand>
</feature>
<evidence type="ECO:0000256" key="7">
    <source>
        <dbReference type="ARBA" id="ARBA00022857"/>
    </source>
</evidence>
<comment type="similarity">
    <text evidence="9">Belongs to the NADPH-dependent diflavin oxidoreductase NDOR1 family.</text>
</comment>
<comment type="similarity">
    <text evidence="9">In the N-terminal section; belongs to the flavodoxin family.</text>
</comment>
<reference evidence="13" key="1">
    <citation type="submission" date="2016-03" db="EMBL/GenBank/DDBJ databases">
        <authorList>
            <person name="Guldener U."/>
        </authorList>
    </citation>
    <scope>NUCLEOTIDE SEQUENCE [LARGE SCALE GENOMIC DNA]</scope>
    <source>
        <strain evidence="13">04CH-RAC-A.6.1</strain>
    </source>
</reference>
<feature type="binding site" evidence="9">
    <location>
        <begin position="621"/>
        <end position="625"/>
    </location>
    <ligand>
        <name>NADP(+)</name>
        <dbReference type="ChEBI" id="CHEBI:58349"/>
    </ligand>
</feature>
<keyword evidence="3 9" id="KW-0963">Cytoplasm</keyword>
<dbReference type="GO" id="GO:0016226">
    <property type="term" value="P:iron-sulfur cluster assembly"/>
    <property type="evidence" value="ECO:0007669"/>
    <property type="project" value="UniProtKB-UniRule"/>
</dbReference>
<feature type="binding site" evidence="9">
    <location>
        <begin position="126"/>
        <end position="135"/>
    </location>
    <ligand>
        <name>FMN</name>
        <dbReference type="ChEBI" id="CHEBI:58210"/>
    </ligand>
</feature>
<comment type="caution">
    <text evidence="9">Lacks conserved residue(s) required for the propagation of feature annotation.</text>
</comment>
<dbReference type="GO" id="GO:0097361">
    <property type="term" value="C:cytosolic [4Fe-4S] assembly targeting complex"/>
    <property type="evidence" value="ECO:0007669"/>
    <property type="project" value="EnsemblFungi"/>
</dbReference>
<dbReference type="GO" id="GO:0050660">
    <property type="term" value="F:flavin adenine dinucleotide binding"/>
    <property type="evidence" value="ECO:0007669"/>
    <property type="project" value="UniProtKB-UniRule"/>
</dbReference>
<feature type="binding site" evidence="9">
    <location>
        <begin position="472"/>
        <end position="475"/>
    </location>
    <ligand>
        <name>FAD</name>
        <dbReference type="ChEBI" id="CHEBI:57692"/>
    </ligand>
</feature>
<dbReference type="InterPro" id="IPR017938">
    <property type="entry name" value="Riboflavin_synthase-like_b-brl"/>
</dbReference>
<dbReference type="Pfam" id="PF00175">
    <property type="entry name" value="NAD_binding_1"/>
    <property type="match status" value="1"/>
</dbReference>
<dbReference type="InterPro" id="IPR001094">
    <property type="entry name" value="Flavdoxin-like"/>
</dbReference>
<feature type="domain" description="Flavodoxin-like" evidence="10">
    <location>
        <begin position="16"/>
        <end position="179"/>
    </location>
</feature>
<feature type="binding site" evidence="9">
    <location>
        <position position="442"/>
    </location>
    <ligand>
        <name>FAD</name>
        <dbReference type="ChEBI" id="CHEBI:57692"/>
    </ligand>
</feature>
<dbReference type="GO" id="GO:0160246">
    <property type="term" value="F:NADPH-iron-sulfur [2Fe-2S] protein oxidoreductase activity"/>
    <property type="evidence" value="ECO:0007669"/>
    <property type="project" value="EnsemblFungi"/>
</dbReference>
<keyword evidence="5 9" id="KW-0288">FMN</keyword>
<dbReference type="EC" id="1.18.1.-" evidence="9"/>
<gene>
    <name evidence="9" type="primary">TAH18</name>
    <name evidence="12" type="ORF">RAG0_13225</name>
</gene>
<dbReference type="PRINTS" id="PR00369">
    <property type="entry name" value="FLAVODOXIN"/>
</dbReference>
<dbReference type="InterPro" id="IPR023173">
    <property type="entry name" value="NADPH_Cyt_P450_Rdtase_alpha"/>
</dbReference>
<dbReference type="InterPro" id="IPR028879">
    <property type="entry name" value="NDOR1"/>
</dbReference>
<proteinExistence type="inferred from homology"/>
<dbReference type="PRINTS" id="PR00371">
    <property type="entry name" value="FPNCR"/>
</dbReference>
<dbReference type="GO" id="GO:0006809">
    <property type="term" value="P:nitric oxide biosynthetic process"/>
    <property type="evidence" value="ECO:0007669"/>
    <property type="project" value="EnsemblFungi"/>
</dbReference>
<dbReference type="InterPro" id="IPR029039">
    <property type="entry name" value="Flavoprotein-like_sf"/>
</dbReference>
<dbReference type="HAMAP" id="MF_03178">
    <property type="entry name" value="NDOR1"/>
    <property type="match status" value="1"/>
</dbReference>
<evidence type="ECO:0000256" key="5">
    <source>
        <dbReference type="ARBA" id="ARBA00022643"/>
    </source>
</evidence>
<dbReference type="InterPro" id="IPR003097">
    <property type="entry name" value="CysJ-like_FAD-binding"/>
</dbReference>
<dbReference type="GO" id="GO:0034599">
    <property type="term" value="P:cellular response to oxidative stress"/>
    <property type="evidence" value="ECO:0007669"/>
    <property type="project" value="EnsemblFungi"/>
</dbReference>
<keyword evidence="9" id="KW-0496">Mitochondrion</keyword>
<evidence type="ECO:0000256" key="1">
    <source>
        <dbReference type="ARBA" id="ARBA00001917"/>
    </source>
</evidence>
<evidence type="ECO:0000313" key="13">
    <source>
        <dbReference type="Proteomes" id="UP000178912"/>
    </source>
</evidence>
<protein>
    <recommendedName>
        <fullName evidence="9">NADPH-dependent diflavin oxidoreductase 1</fullName>
        <ecNumber evidence="9">1.18.1.-</ecNumber>
    </recommendedName>
    <alternativeName>
        <fullName evidence="9">NADPH-dependent FMN and FAD-containing oxidoreductase</fullName>
    </alternativeName>
</protein>
<keyword evidence="4 9" id="KW-0285">Flavoprotein</keyword>
<dbReference type="AlphaFoldDB" id="A0A1E1LBS4"/>
<comment type="cofactor">
    <cofactor evidence="1 9">
        <name>FMN</name>
        <dbReference type="ChEBI" id="CHEBI:58210"/>
    </cofactor>
</comment>
<evidence type="ECO:0000256" key="8">
    <source>
        <dbReference type="ARBA" id="ARBA00023002"/>
    </source>
</evidence>
<comment type="subunit">
    <text evidence="9">Interacts with DRE2; as part of the cytosolic iron-sulfur (Fe-S) protein assembly (CIA) machinery.</text>
</comment>
<sequence>MVTSQITNGELNERYALILYGSETGNSQDVAERLGQITERLHFKTIVTEMDDFADVVEKKMKSGEVRKIPTVKTDVLRKATIIVLVTSTTGQGEFPKNSRKLWTSLLKKNLSSTALEGLNFTTFGLGDSSYPKFNRSARLLHVRFQGLGAKEFFPRGEADDQHQDGFDGAYLPWATEFQSQLLISFPLPEGVDPIPPDVLLPFKWTHQIVAPEEFTSIKTIQPARDIQNVTQEPSAVPTMDRKYIHPDDTGLPDAIECPQLKEPFPQEDLKVDPPFNRGLLAVPVIPRAHLATVISNKRLTPETHWQDVREIVLAIPGEEVYTPGDTVTIYPQNFPEDVQALIDLMDWNDVADVPLRFKVGGPAAFFDAFLIPPRPKGLWAVDGCTLRDLLTINLDITAIPQRSVLVIFAHFTDDPTHKERLLEFSNPAFTDEFFDYATRPRRGILEVLQDFRSVKLPFNIVTSVFPIIRGRKYSISSGGIQKAYEQWDTRIELLVAVVNYKTVLSKVRRGLCTRFLAALPHGAFMRIHIDHEPKFYEDIEKNIKIPLIMVCPGTGLAPCRSLIWERADYAVTPDQLGHTYLFFGGRNREADYFYEEEWKDPGLQVRVAPAFSRDDPTGKKVYVQDRIRQFGDVVVKAVNRGAVIFVCGSSGNMPKAVRAAFVDVFATHMFVDGDDRKARAEAFVKRLEVANMYRQETW</sequence>
<dbReference type="PANTHER" id="PTHR19384:SF10">
    <property type="entry name" value="NADPH-DEPENDENT DIFLAVIN OXIDOREDUCTASE 1"/>
    <property type="match status" value="1"/>
</dbReference>
<comment type="cofactor">
    <cofactor evidence="2 9">
        <name>FAD</name>
        <dbReference type="ChEBI" id="CHEBI:57692"/>
    </cofactor>
</comment>
<dbReference type="InterPro" id="IPR008254">
    <property type="entry name" value="Flavodoxin/NO_synth"/>
</dbReference>
<evidence type="ECO:0000256" key="9">
    <source>
        <dbReference type="HAMAP-Rule" id="MF_03178"/>
    </source>
</evidence>
<dbReference type="Gene3D" id="3.40.50.360">
    <property type="match status" value="1"/>
</dbReference>
<dbReference type="InterPro" id="IPR001433">
    <property type="entry name" value="OxRdtase_FAD/NAD-bd"/>
</dbReference>
<comment type="catalytic activity">
    <reaction evidence="9">
        <text>2 oxidized [2Fe-2S]-[protein] + NADPH = 2 reduced [2Fe-2S]-[protein] + NADP(+) + H(+)</text>
        <dbReference type="Rhea" id="RHEA:67716"/>
        <dbReference type="Rhea" id="RHEA-COMP:17327"/>
        <dbReference type="Rhea" id="RHEA-COMP:17328"/>
        <dbReference type="ChEBI" id="CHEBI:15378"/>
        <dbReference type="ChEBI" id="CHEBI:33737"/>
        <dbReference type="ChEBI" id="CHEBI:33738"/>
        <dbReference type="ChEBI" id="CHEBI:57783"/>
        <dbReference type="ChEBI" id="CHEBI:58349"/>
    </reaction>
</comment>
<dbReference type="GO" id="GO:0050661">
    <property type="term" value="F:NADP binding"/>
    <property type="evidence" value="ECO:0007669"/>
    <property type="project" value="UniProtKB-UniRule"/>
</dbReference>
<evidence type="ECO:0000256" key="6">
    <source>
        <dbReference type="ARBA" id="ARBA00022827"/>
    </source>
</evidence>
<dbReference type="FunFam" id="1.20.990.10:FF:000013">
    <property type="entry name" value="NADPH-dependent diflavin oxidoreductase 1"/>
    <property type="match status" value="1"/>
</dbReference>
<dbReference type="GO" id="GO:0010181">
    <property type="term" value="F:FMN binding"/>
    <property type="evidence" value="ECO:0007669"/>
    <property type="project" value="UniProtKB-UniRule"/>
</dbReference>
<dbReference type="Gene3D" id="2.40.30.10">
    <property type="entry name" value="Translation factors"/>
    <property type="match status" value="1"/>
</dbReference>
<feature type="binding site" evidence="9">
    <location>
        <begin position="22"/>
        <end position="27"/>
    </location>
    <ligand>
        <name>FMN</name>
        <dbReference type="ChEBI" id="CHEBI:58210"/>
    </ligand>
</feature>
<feature type="binding site" evidence="9">
    <location>
        <begin position="613"/>
        <end position="614"/>
    </location>
    <ligand>
        <name>NADP(+)</name>
        <dbReference type="ChEBI" id="CHEBI:58349"/>
    </ligand>
</feature>
<dbReference type="EMBL" id="FJUX01000101">
    <property type="protein sequence ID" value="CZT07975.1"/>
    <property type="molecule type" value="Genomic_DNA"/>
</dbReference>
<dbReference type="PROSITE" id="PS51384">
    <property type="entry name" value="FAD_FR"/>
    <property type="match status" value="1"/>
</dbReference>
<comment type="similarity">
    <text evidence="9">In the C-terminal section; belongs to the flavoprotein pyridine nucleotide cytochrome reductase family.</text>
</comment>
<dbReference type="InterPro" id="IPR001709">
    <property type="entry name" value="Flavoprot_Pyr_Nucl_cyt_Rdtase"/>
</dbReference>
<evidence type="ECO:0000256" key="4">
    <source>
        <dbReference type="ARBA" id="ARBA00022630"/>
    </source>
</evidence>
<dbReference type="GO" id="GO:0045429">
    <property type="term" value="P:positive regulation of nitric oxide biosynthetic process"/>
    <property type="evidence" value="ECO:0007669"/>
    <property type="project" value="EnsemblFungi"/>
</dbReference>
<evidence type="ECO:0000313" key="12">
    <source>
        <dbReference type="EMBL" id="CZT07975.1"/>
    </source>
</evidence>
<evidence type="ECO:0000259" key="10">
    <source>
        <dbReference type="PROSITE" id="PS50902"/>
    </source>
</evidence>
<evidence type="ECO:0000256" key="2">
    <source>
        <dbReference type="ARBA" id="ARBA00001974"/>
    </source>
</evidence>
<dbReference type="Gene3D" id="3.40.50.80">
    <property type="entry name" value="Nucleotide-binding domain of ferredoxin-NADP reductase (FNR) module"/>
    <property type="match status" value="1"/>
</dbReference>
<name>A0A1E1LBS4_9HELO</name>
<accession>A0A1E1LBS4</accession>
<feature type="domain" description="FAD-binding FR-type" evidence="11">
    <location>
        <begin position="287"/>
        <end position="541"/>
    </location>
</feature>
<keyword evidence="6 9" id="KW-0274">FAD</keyword>
<feature type="binding site" evidence="9">
    <location>
        <begin position="511"/>
        <end position="514"/>
    </location>
    <ligand>
        <name>FAD</name>
        <dbReference type="ChEBI" id="CHEBI:57692"/>
    </ligand>
</feature>
<dbReference type="OrthoDB" id="1856718at2759"/>
<dbReference type="SUPFAM" id="SSF63380">
    <property type="entry name" value="Riboflavin synthase domain-like"/>
    <property type="match status" value="1"/>
</dbReference>
<organism evidence="12 13">
    <name type="scientific">Rhynchosporium agropyri</name>
    <dbReference type="NCBI Taxonomy" id="914238"/>
    <lineage>
        <taxon>Eukaryota</taxon>
        <taxon>Fungi</taxon>
        <taxon>Dikarya</taxon>
        <taxon>Ascomycota</taxon>
        <taxon>Pezizomycotina</taxon>
        <taxon>Leotiomycetes</taxon>
        <taxon>Helotiales</taxon>
        <taxon>Ploettnerulaceae</taxon>
        <taxon>Rhynchosporium</taxon>
    </lineage>
</organism>
<dbReference type="SUPFAM" id="SSF52343">
    <property type="entry name" value="Ferredoxin reductase-like, C-terminal NADP-linked domain"/>
    <property type="match status" value="1"/>
</dbReference>
<dbReference type="GO" id="GO:0016651">
    <property type="term" value="F:oxidoreductase activity, acting on NAD(P)H"/>
    <property type="evidence" value="ECO:0007669"/>
    <property type="project" value="UniProtKB-UniRule"/>
</dbReference>
<dbReference type="PROSITE" id="PS50902">
    <property type="entry name" value="FLAVODOXIN_LIKE"/>
    <property type="match status" value="1"/>
</dbReference>
<keyword evidence="8 9" id="KW-0560">Oxidoreductase</keyword>
<comment type="subcellular location">
    <subcellularLocation>
        <location evidence="9">Cytoplasm</location>
    </subcellularLocation>
    <subcellularLocation>
        <location evidence="9">Mitochondrion</location>
    </subcellularLocation>
    <text evidence="9">Relocalizes to mitochondria after H(2)O(2) exposure.</text>
</comment>